<proteinExistence type="predicted"/>
<evidence type="ECO:0000313" key="1">
    <source>
        <dbReference type="EMBL" id="RNA08122.1"/>
    </source>
</evidence>
<name>A0A3M7QA79_BRAPC</name>
<accession>A0A3M7QA79</accession>
<dbReference type="AlphaFoldDB" id="A0A3M7QA79"/>
<organism evidence="1 2">
    <name type="scientific">Brachionus plicatilis</name>
    <name type="common">Marine rotifer</name>
    <name type="synonym">Brachionus muelleri</name>
    <dbReference type="NCBI Taxonomy" id="10195"/>
    <lineage>
        <taxon>Eukaryota</taxon>
        <taxon>Metazoa</taxon>
        <taxon>Spiralia</taxon>
        <taxon>Gnathifera</taxon>
        <taxon>Rotifera</taxon>
        <taxon>Eurotatoria</taxon>
        <taxon>Monogononta</taxon>
        <taxon>Pseudotrocha</taxon>
        <taxon>Ploima</taxon>
        <taxon>Brachionidae</taxon>
        <taxon>Brachionus</taxon>
    </lineage>
</organism>
<reference evidence="1 2" key="1">
    <citation type="journal article" date="2018" name="Sci. Rep.">
        <title>Genomic signatures of local adaptation to the degree of environmental predictability in rotifers.</title>
        <authorList>
            <person name="Franch-Gras L."/>
            <person name="Hahn C."/>
            <person name="Garcia-Roger E.M."/>
            <person name="Carmona M.J."/>
            <person name="Serra M."/>
            <person name="Gomez A."/>
        </authorList>
    </citation>
    <scope>NUCLEOTIDE SEQUENCE [LARGE SCALE GENOMIC DNA]</scope>
    <source>
        <strain evidence="1">HYR1</strain>
    </source>
</reference>
<protein>
    <submittedName>
        <fullName evidence="1">Uncharacterized protein</fullName>
    </submittedName>
</protein>
<dbReference type="Proteomes" id="UP000276133">
    <property type="component" value="Unassembled WGS sequence"/>
</dbReference>
<evidence type="ECO:0000313" key="2">
    <source>
        <dbReference type="Proteomes" id="UP000276133"/>
    </source>
</evidence>
<gene>
    <name evidence="1" type="ORF">BpHYR1_013578</name>
</gene>
<dbReference type="EMBL" id="REGN01006854">
    <property type="protein sequence ID" value="RNA08122.1"/>
    <property type="molecule type" value="Genomic_DNA"/>
</dbReference>
<comment type="caution">
    <text evidence="1">The sequence shown here is derived from an EMBL/GenBank/DDBJ whole genome shotgun (WGS) entry which is preliminary data.</text>
</comment>
<sequence length="87" mass="10626">MYQLRLNNFKEEFGAKKKHRSLESYHVTKIFNYLKYHYFFIGTSNNFFTNIKSTLFNKKSEILYNSIQQTNIVESFKFLYKNLISKF</sequence>
<keyword evidence="2" id="KW-1185">Reference proteome</keyword>